<keyword evidence="4 6" id="KW-0808">Transferase</keyword>
<dbReference type="HOGENOM" id="CLU_044779_4_0_12"/>
<dbReference type="InterPro" id="IPR014776">
    <property type="entry name" value="4pyrrole_Mease_sub2"/>
</dbReference>
<evidence type="ECO:0000313" key="8">
    <source>
        <dbReference type="EMBL" id="AGT43327.1"/>
    </source>
</evidence>
<dbReference type="InterPro" id="IPR014777">
    <property type="entry name" value="4pyrrole_Mease_sub1"/>
</dbReference>
<comment type="function">
    <text evidence="6">Catalyzes the 2'-O-methylation of the ribose of cytidine 1402 (C1402) in 16S rRNA.</text>
</comment>
<dbReference type="HAMAP" id="MF_01877">
    <property type="entry name" value="16SrRNA_methyltr_I"/>
    <property type="match status" value="1"/>
</dbReference>
<sequence>MGVLFIVATPIGNLGDISFRALQTFKDVDYIACEDTRRTRALLTHYEISKPLLSCRAVNEGSAAEKIVKLLDEGNNIAYSSDAGTPAVSDPGSILVRTAREAGHKIVPIPGASAFGAIISVAGAYDKTVVFEGFLSPKGGKRKKRLQELFDFGAGFVLYESPYRIVKLLTDIAEIDSIREVVIGRELTKLHEEVVKGSASEVLQNFKQRSSIKGEFAVFVTGKSFLTE</sequence>
<dbReference type="Gene3D" id="3.40.1010.10">
    <property type="entry name" value="Cobalt-precorrin-4 Transmethylase, Domain 1"/>
    <property type="match status" value="1"/>
</dbReference>
<evidence type="ECO:0000256" key="5">
    <source>
        <dbReference type="ARBA" id="ARBA00022691"/>
    </source>
</evidence>
<evidence type="ECO:0000313" key="9">
    <source>
        <dbReference type="Proteomes" id="UP000015620"/>
    </source>
</evidence>
<dbReference type="EC" id="2.1.1.198" evidence="6"/>
<dbReference type="Proteomes" id="UP000015620">
    <property type="component" value="Chromosome"/>
</dbReference>
<reference evidence="8 9" key="1">
    <citation type="journal article" date="2013" name="PLoS ONE">
        <title>Genome-Wide Relatedness of Treponema pedis, from Gingiva and Necrotic Skin Lesions of Pigs, with the Human Oral Pathogen Treponema denticola.</title>
        <authorList>
            <person name="Svartstrom O."/>
            <person name="Mushtaq M."/>
            <person name="Pringle M."/>
            <person name="Segerman B."/>
        </authorList>
    </citation>
    <scope>NUCLEOTIDE SEQUENCE [LARGE SCALE GENOMIC DNA]</scope>
    <source>
        <strain evidence="8">T A4</strain>
    </source>
</reference>
<evidence type="ECO:0000256" key="3">
    <source>
        <dbReference type="ARBA" id="ARBA00022603"/>
    </source>
</evidence>
<protein>
    <recommendedName>
        <fullName evidence="6">Ribosomal RNA small subunit methyltransferase I</fullName>
        <ecNumber evidence="6">2.1.1.198</ecNumber>
    </recommendedName>
    <alternativeName>
        <fullName evidence="6">16S rRNA 2'-O-ribose C1402 methyltransferase</fullName>
    </alternativeName>
    <alternativeName>
        <fullName evidence="6">rRNA (cytidine-2'-O-)-methyltransferase RsmI</fullName>
    </alternativeName>
</protein>
<dbReference type="FunFam" id="3.40.1010.10:FF:000007">
    <property type="entry name" value="Ribosomal RNA small subunit methyltransferase I"/>
    <property type="match status" value="1"/>
</dbReference>
<dbReference type="InterPro" id="IPR000878">
    <property type="entry name" value="4pyrrol_Mease"/>
</dbReference>
<dbReference type="GO" id="GO:0005737">
    <property type="term" value="C:cytoplasm"/>
    <property type="evidence" value="ECO:0007669"/>
    <property type="project" value="UniProtKB-SubCell"/>
</dbReference>
<dbReference type="Gene3D" id="3.30.950.10">
    <property type="entry name" value="Methyltransferase, Cobalt-precorrin-4 Transmethylase, Domain 2"/>
    <property type="match status" value="1"/>
</dbReference>
<gene>
    <name evidence="6" type="primary">rsmI</name>
    <name evidence="8" type="ORF">TPE_0831</name>
</gene>
<dbReference type="PATRIC" id="fig|1291379.3.peg.827"/>
<name>S5ZL74_9SPIR</name>
<dbReference type="InterPro" id="IPR018063">
    <property type="entry name" value="SAM_MeTrfase_RsmI_CS"/>
</dbReference>
<feature type="domain" description="Tetrapyrrole methylase" evidence="7">
    <location>
        <begin position="4"/>
        <end position="202"/>
    </location>
</feature>
<evidence type="ECO:0000256" key="4">
    <source>
        <dbReference type="ARBA" id="ARBA00022679"/>
    </source>
</evidence>
<comment type="catalytic activity">
    <reaction evidence="6">
        <text>cytidine(1402) in 16S rRNA + S-adenosyl-L-methionine = 2'-O-methylcytidine(1402) in 16S rRNA + S-adenosyl-L-homocysteine + H(+)</text>
        <dbReference type="Rhea" id="RHEA:42924"/>
        <dbReference type="Rhea" id="RHEA-COMP:10285"/>
        <dbReference type="Rhea" id="RHEA-COMP:10286"/>
        <dbReference type="ChEBI" id="CHEBI:15378"/>
        <dbReference type="ChEBI" id="CHEBI:57856"/>
        <dbReference type="ChEBI" id="CHEBI:59789"/>
        <dbReference type="ChEBI" id="CHEBI:74495"/>
        <dbReference type="ChEBI" id="CHEBI:82748"/>
        <dbReference type="EC" id="2.1.1.198"/>
    </reaction>
</comment>
<comment type="subcellular location">
    <subcellularLocation>
        <location evidence="6">Cytoplasm</location>
    </subcellularLocation>
</comment>
<dbReference type="SUPFAM" id="SSF53790">
    <property type="entry name" value="Tetrapyrrole methylase"/>
    <property type="match status" value="1"/>
</dbReference>
<dbReference type="PANTHER" id="PTHR46111">
    <property type="entry name" value="RIBOSOMAL RNA SMALL SUBUNIT METHYLTRANSFERASE I"/>
    <property type="match status" value="1"/>
</dbReference>
<dbReference type="PROSITE" id="PS01296">
    <property type="entry name" value="RSMI"/>
    <property type="match status" value="1"/>
</dbReference>
<dbReference type="Pfam" id="PF00590">
    <property type="entry name" value="TP_methylase"/>
    <property type="match status" value="1"/>
</dbReference>
<dbReference type="InterPro" id="IPR008189">
    <property type="entry name" value="rRNA_ssu_MeTfrase_I"/>
</dbReference>
<keyword evidence="3 6" id="KW-0489">Methyltransferase</keyword>
<keyword evidence="5 6" id="KW-0949">S-adenosyl-L-methionine</keyword>
<evidence type="ECO:0000256" key="6">
    <source>
        <dbReference type="HAMAP-Rule" id="MF_01877"/>
    </source>
</evidence>
<evidence type="ECO:0000256" key="2">
    <source>
        <dbReference type="ARBA" id="ARBA00022552"/>
    </source>
</evidence>
<keyword evidence="2 6" id="KW-0698">rRNA processing</keyword>
<evidence type="ECO:0000259" key="7">
    <source>
        <dbReference type="Pfam" id="PF00590"/>
    </source>
</evidence>
<comment type="similarity">
    <text evidence="6">Belongs to the methyltransferase superfamily. RsmI family.</text>
</comment>
<dbReference type="InterPro" id="IPR035996">
    <property type="entry name" value="4pyrrol_Methylase_sf"/>
</dbReference>
<dbReference type="KEGG" id="tped:TPE_0831"/>
<organism evidence="8 9">
    <name type="scientific">Treponema pedis str. T A4</name>
    <dbReference type="NCBI Taxonomy" id="1291379"/>
    <lineage>
        <taxon>Bacteria</taxon>
        <taxon>Pseudomonadati</taxon>
        <taxon>Spirochaetota</taxon>
        <taxon>Spirochaetia</taxon>
        <taxon>Spirochaetales</taxon>
        <taxon>Treponemataceae</taxon>
        <taxon>Treponema</taxon>
    </lineage>
</organism>
<dbReference type="GO" id="GO:0070677">
    <property type="term" value="F:rRNA (cytosine-2'-O-)-methyltransferase activity"/>
    <property type="evidence" value="ECO:0007669"/>
    <property type="project" value="UniProtKB-UniRule"/>
</dbReference>
<proteinExistence type="inferred from homology"/>
<dbReference type="AlphaFoldDB" id="S5ZL74"/>
<dbReference type="PANTHER" id="PTHR46111:SF1">
    <property type="entry name" value="RIBOSOMAL RNA SMALL SUBUNIT METHYLTRANSFERASE I"/>
    <property type="match status" value="1"/>
</dbReference>
<dbReference type="STRING" id="1291379.TPE_0831"/>
<dbReference type="NCBIfam" id="TIGR00096">
    <property type="entry name" value="16S rRNA (cytidine(1402)-2'-O)-methyltransferase"/>
    <property type="match status" value="1"/>
</dbReference>
<dbReference type="EMBL" id="CP004120">
    <property type="protein sequence ID" value="AGT43327.1"/>
    <property type="molecule type" value="Genomic_DNA"/>
</dbReference>
<keyword evidence="9" id="KW-1185">Reference proteome</keyword>
<dbReference type="PIRSF" id="PIRSF005917">
    <property type="entry name" value="MTase_YraL"/>
    <property type="match status" value="1"/>
</dbReference>
<evidence type="ECO:0000256" key="1">
    <source>
        <dbReference type="ARBA" id="ARBA00022490"/>
    </source>
</evidence>
<dbReference type="CDD" id="cd11648">
    <property type="entry name" value="RsmI"/>
    <property type="match status" value="1"/>
</dbReference>
<dbReference type="OrthoDB" id="9809084at2"/>
<accession>S5ZL74</accession>
<keyword evidence="1 6" id="KW-0963">Cytoplasm</keyword>